<evidence type="ECO:0000259" key="2">
    <source>
        <dbReference type="Pfam" id="PF00975"/>
    </source>
</evidence>
<sequence length="207" mass="22361">MDVAAVQLPGREELFADGPCTSMSELVDLCAGHIRELPQDAPFALFGHSFGALVAYETAQRLAAEGLRLPERLIVSGAAAPWLPRPVTDADSLSDDQFVARVRDVVGYDHPALHDAELRGLLLPSLRADLSISDRYAPGSTDPLPVPLTVLRGSDDRLVSRQDVELWAKAASQPTELIELPGDHMYFSLDPKPLLAELDAVFARSAA</sequence>
<dbReference type="AlphaFoldDB" id="A0A0U1XWQ9"/>
<dbReference type="InterPro" id="IPR029058">
    <property type="entry name" value="AB_hydrolase_fold"/>
</dbReference>
<feature type="domain" description="Thioesterase" evidence="2">
    <location>
        <begin position="2"/>
        <end position="187"/>
    </location>
</feature>
<dbReference type="GO" id="GO:0008610">
    <property type="term" value="P:lipid biosynthetic process"/>
    <property type="evidence" value="ECO:0007669"/>
    <property type="project" value="TreeGrafter"/>
</dbReference>
<accession>A0A0U1XWQ9</accession>
<gene>
    <name evidence="3" type="primary">lgnA</name>
</gene>
<organism evidence="3">
    <name type="scientific">Streptomyces sp. MA37</name>
    <dbReference type="NCBI Taxonomy" id="1400207"/>
    <lineage>
        <taxon>Bacteria</taxon>
        <taxon>Bacillati</taxon>
        <taxon>Actinomycetota</taxon>
        <taxon>Actinomycetes</taxon>
        <taxon>Kitasatosporales</taxon>
        <taxon>Streptomycetaceae</taxon>
        <taxon>Streptomyces</taxon>
    </lineage>
</organism>
<proteinExistence type="inferred from homology"/>
<dbReference type="SUPFAM" id="SSF53474">
    <property type="entry name" value="alpha/beta-Hydrolases"/>
    <property type="match status" value="1"/>
</dbReference>
<evidence type="ECO:0000313" key="3">
    <source>
        <dbReference type="EMBL" id="AIZ66876.1"/>
    </source>
</evidence>
<dbReference type="PANTHER" id="PTHR11487:SF0">
    <property type="entry name" value="S-ACYL FATTY ACID SYNTHASE THIOESTERASE, MEDIUM CHAIN"/>
    <property type="match status" value="1"/>
</dbReference>
<dbReference type="InterPro" id="IPR012223">
    <property type="entry name" value="TEII"/>
</dbReference>
<dbReference type="InterPro" id="IPR001031">
    <property type="entry name" value="Thioesterase"/>
</dbReference>
<name>A0A0U1XWQ9_9ACTN</name>
<dbReference type="Pfam" id="PF00975">
    <property type="entry name" value="Thioesterase"/>
    <property type="match status" value="1"/>
</dbReference>
<dbReference type="EMBL" id="KM514925">
    <property type="protein sequence ID" value="AIZ66876.1"/>
    <property type="molecule type" value="Genomic_DNA"/>
</dbReference>
<protein>
    <submittedName>
        <fullName evidence="3">Putative thioesterase</fullName>
    </submittedName>
</protein>
<reference evidence="3" key="1">
    <citation type="submission" date="2014-09" db="EMBL/GenBank/DDBJ databases">
        <title>Characterization of two new jenamidines and their biosynthetic pathway from Streptomyces sp. MA37.</title>
        <authorList>
            <person name="Yi Y."/>
            <person name="Hai D."/>
            <person name="Sheng H."/>
        </authorList>
    </citation>
    <scope>NUCLEOTIDE SEQUENCE</scope>
    <source>
        <strain evidence="3">MA37</strain>
    </source>
</reference>
<dbReference type="PANTHER" id="PTHR11487">
    <property type="entry name" value="THIOESTERASE"/>
    <property type="match status" value="1"/>
</dbReference>
<evidence type="ECO:0000256" key="1">
    <source>
        <dbReference type="ARBA" id="ARBA00007169"/>
    </source>
</evidence>
<comment type="similarity">
    <text evidence="1">Belongs to the thioesterase family.</text>
</comment>
<dbReference type="Gene3D" id="3.40.50.1820">
    <property type="entry name" value="alpha/beta hydrolase"/>
    <property type="match status" value="1"/>
</dbReference>